<protein>
    <submittedName>
        <fullName evidence="1">Uncharacterized protein</fullName>
    </submittedName>
</protein>
<dbReference type="AlphaFoldDB" id="A0A2P2IW30"/>
<proteinExistence type="predicted"/>
<sequence length="67" mass="7336">MSTSAFPINPSARMPFLSIKAWTHFPSSSAPRFAQEFSIPTRVTSSGFKPAFCISRNTSKASTYCPC</sequence>
<organism evidence="1">
    <name type="scientific">Rhizophora mucronata</name>
    <name type="common">Asiatic mangrove</name>
    <dbReference type="NCBI Taxonomy" id="61149"/>
    <lineage>
        <taxon>Eukaryota</taxon>
        <taxon>Viridiplantae</taxon>
        <taxon>Streptophyta</taxon>
        <taxon>Embryophyta</taxon>
        <taxon>Tracheophyta</taxon>
        <taxon>Spermatophyta</taxon>
        <taxon>Magnoliopsida</taxon>
        <taxon>eudicotyledons</taxon>
        <taxon>Gunneridae</taxon>
        <taxon>Pentapetalae</taxon>
        <taxon>rosids</taxon>
        <taxon>fabids</taxon>
        <taxon>Malpighiales</taxon>
        <taxon>Rhizophoraceae</taxon>
        <taxon>Rhizophora</taxon>
    </lineage>
</organism>
<dbReference type="EMBL" id="GGEC01004924">
    <property type="protein sequence ID" value="MBW85407.1"/>
    <property type="molecule type" value="Transcribed_RNA"/>
</dbReference>
<name>A0A2P2IW30_RHIMU</name>
<reference evidence="1" key="1">
    <citation type="submission" date="2018-02" db="EMBL/GenBank/DDBJ databases">
        <title>Rhizophora mucronata_Transcriptome.</title>
        <authorList>
            <person name="Meera S.P."/>
            <person name="Sreeshan A."/>
            <person name="Augustine A."/>
        </authorList>
    </citation>
    <scope>NUCLEOTIDE SEQUENCE</scope>
    <source>
        <tissue evidence="1">Leaf</tissue>
    </source>
</reference>
<accession>A0A2P2IW30</accession>
<evidence type="ECO:0000313" key="1">
    <source>
        <dbReference type="EMBL" id="MBW85407.1"/>
    </source>
</evidence>